<dbReference type="Proteomes" id="UP000319486">
    <property type="component" value="Unassembled WGS sequence"/>
</dbReference>
<feature type="chain" id="PRO_5021436089" evidence="1">
    <location>
        <begin position="26"/>
        <end position="179"/>
    </location>
</feature>
<gene>
    <name evidence="2" type="ORF">EAH88_19230</name>
</gene>
<keyword evidence="1" id="KW-0732">Signal</keyword>
<evidence type="ECO:0000256" key="1">
    <source>
        <dbReference type="SAM" id="SignalP"/>
    </source>
</evidence>
<evidence type="ECO:0000313" key="2">
    <source>
        <dbReference type="EMBL" id="TPG03849.1"/>
    </source>
</evidence>
<organism evidence="2 3">
    <name type="scientific">Rhodanobacter glycinis</name>
    <dbReference type="NCBI Taxonomy" id="582702"/>
    <lineage>
        <taxon>Bacteria</taxon>
        <taxon>Pseudomonadati</taxon>
        <taxon>Pseudomonadota</taxon>
        <taxon>Gammaproteobacteria</taxon>
        <taxon>Lysobacterales</taxon>
        <taxon>Rhodanobacteraceae</taxon>
        <taxon>Rhodanobacter</taxon>
    </lineage>
</organism>
<dbReference type="EMBL" id="RCZO01000022">
    <property type="protein sequence ID" value="TPG03849.1"/>
    <property type="molecule type" value="Genomic_DNA"/>
</dbReference>
<protein>
    <submittedName>
        <fullName evidence="2">Uncharacterized protein</fullName>
    </submittedName>
</protein>
<dbReference type="AlphaFoldDB" id="A0A502BVH3"/>
<keyword evidence="3" id="KW-1185">Reference proteome</keyword>
<comment type="caution">
    <text evidence="2">The sequence shown here is derived from an EMBL/GenBank/DDBJ whole genome shotgun (WGS) entry which is preliminary data.</text>
</comment>
<feature type="signal peptide" evidence="1">
    <location>
        <begin position="1"/>
        <end position="25"/>
    </location>
</feature>
<name>A0A502BVH3_9GAMM</name>
<accession>A0A502BVH3</accession>
<proteinExistence type="predicted"/>
<evidence type="ECO:0000313" key="3">
    <source>
        <dbReference type="Proteomes" id="UP000319486"/>
    </source>
</evidence>
<sequence length="179" mass="19182">MGHYQKWIARLVGIFLLAAGTSANAGTQQHVQSESLHAAFDIDAAWHQQDCGEVAQGVACVAFQTGDSESDIFYVWSKALPLDEAMMADGLFEKDGKGGWVKSGRMGHDIAQPIEGKGWKGWRATADCGIQDENGMHDAGECMTVFASDGQRTIIMETGGTVSNEDVLSIVVSTLTLSK</sequence>
<reference evidence="2 3" key="1">
    <citation type="journal article" date="2019" name="Environ. Microbiol.">
        <title>Species interactions and distinct microbial communities in high Arctic permafrost affected cryosols are associated with the CH4 and CO2 gas fluxes.</title>
        <authorList>
            <person name="Altshuler I."/>
            <person name="Hamel J."/>
            <person name="Turney S."/>
            <person name="Magnuson E."/>
            <person name="Levesque R."/>
            <person name="Greer C."/>
            <person name="Whyte L.G."/>
        </authorList>
    </citation>
    <scope>NUCLEOTIDE SEQUENCE [LARGE SCALE GENOMIC DNA]</scope>
    <source>
        <strain evidence="2 3">S13Y</strain>
    </source>
</reference>